<dbReference type="AlphaFoldDB" id="A0A315ZIB5"/>
<dbReference type="RefSeq" id="WP_109615946.1">
    <property type="nucleotide sequence ID" value="NZ_QGDO01000001.1"/>
</dbReference>
<dbReference type="InterPro" id="IPR018193">
    <property type="entry name" value="Glyc_kinase_flavodox-like_fold"/>
</dbReference>
<comment type="caution">
    <text evidence="5">The sequence shown here is derived from an EMBL/GenBank/DDBJ whole genome shotgun (WGS) entry which is preliminary data.</text>
</comment>
<evidence type="ECO:0000256" key="1">
    <source>
        <dbReference type="ARBA" id="ARBA00006284"/>
    </source>
</evidence>
<evidence type="ECO:0000256" key="2">
    <source>
        <dbReference type="ARBA" id="ARBA00022679"/>
    </source>
</evidence>
<organism evidence="5 6">
    <name type="scientific">Sediminitomix flava</name>
    <dbReference type="NCBI Taxonomy" id="379075"/>
    <lineage>
        <taxon>Bacteria</taxon>
        <taxon>Pseudomonadati</taxon>
        <taxon>Bacteroidota</taxon>
        <taxon>Cytophagia</taxon>
        <taxon>Cytophagales</taxon>
        <taxon>Flammeovirgaceae</taxon>
        <taxon>Sediminitomix</taxon>
    </lineage>
</organism>
<proteinExistence type="inferred from homology"/>
<keyword evidence="6" id="KW-1185">Reference proteome</keyword>
<dbReference type="EMBL" id="QGDO01000001">
    <property type="protein sequence ID" value="PWJ44454.1"/>
    <property type="molecule type" value="Genomic_DNA"/>
</dbReference>
<evidence type="ECO:0000313" key="5">
    <source>
        <dbReference type="EMBL" id="PWJ44454.1"/>
    </source>
</evidence>
<dbReference type="InterPro" id="IPR018197">
    <property type="entry name" value="Glycerate_kinase_RE-like"/>
</dbReference>
<sequence length="378" mass="40516">MNILIAIDSFKECLNSSEISEAIATGISKVDSCISITQRSLADGGEGTLNAFNDSLKNRVKLSTLDPLGRRIDAEYGILKTNTVIIELAQASGLELLTKEEQNPLITSTFGTGLLLKKAIEEGYRNFIIGLGGSATNDAATGLLKALGFQFLDHDKSVIEKEGGQILESICYIDNSQVIEYLDECTFTLACDVQNPFSGKNGAAYIFSPQKGATREDVEILDRGLVSFSEVIKKEIGIDINPIEGAGAAGGVGGGLVALLNAKIKSGIELIIENIGLEEHIKNADLVYTGEGKLDKQTLQGKVPVGIAKICMKHNTPVIGIGGVIDLDAIEGLNQHFTALFSIQTEPCSKELAMQPDYAKQRCENIGMQSFKLVKAFK</sequence>
<dbReference type="SUPFAM" id="SSF110738">
    <property type="entry name" value="Glycerate kinase I"/>
    <property type="match status" value="1"/>
</dbReference>
<evidence type="ECO:0000256" key="3">
    <source>
        <dbReference type="ARBA" id="ARBA00022777"/>
    </source>
</evidence>
<evidence type="ECO:0000256" key="4">
    <source>
        <dbReference type="PIRNR" id="PIRNR006078"/>
    </source>
</evidence>
<dbReference type="Proteomes" id="UP000245535">
    <property type="component" value="Unassembled WGS sequence"/>
</dbReference>
<dbReference type="InterPro" id="IPR036129">
    <property type="entry name" value="Glycerate_kinase_sf"/>
</dbReference>
<keyword evidence="2 4" id="KW-0808">Transferase</keyword>
<accession>A0A315ZIB5</accession>
<dbReference type="InterPro" id="IPR004381">
    <property type="entry name" value="Glycerate_kinase"/>
</dbReference>
<comment type="similarity">
    <text evidence="1 4">Belongs to the glycerate kinase type-1 family.</text>
</comment>
<dbReference type="NCBIfam" id="TIGR00045">
    <property type="entry name" value="glycerate kinase"/>
    <property type="match status" value="1"/>
</dbReference>
<dbReference type="PANTHER" id="PTHR21599">
    <property type="entry name" value="GLYCERATE KINASE"/>
    <property type="match status" value="1"/>
</dbReference>
<dbReference type="PANTHER" id="PTHR21599:SF0">
    <property type="entry name" value="GLYCERATE KINASE"/>
    <property type="match status" value="1"/>
</dbReference>
<dbReference type="Gene3D" id="3.90.1510.10">
    <property type="entry name" value="Glycerate kinase, domain 2"/>
    <property type="match status" value="1"/>
</dbReference>
<gene>
    <name evidence="5" type="ORF">BC781_101825</name>
</gene>
<dbReference type="OrthoDB" id="9774290at2"/>
<reference evidence="5 6" key="1">
    <citation type="submission" date="2018-03" db="EMBL/GenBank/DDBJ databases">
        <title>Genomic Encyclopedia of Archaeal and Bacterial Type Strains, Phase II (KMG-II): from individual species to whole genera.</title>
        <authorList>
            <person name="Goeker M."/>
        </authorList>
    </citation>
    <scope>NUCLEOTIDE SEQUENCE [LARGE SCALE GENOMIC DNA]</scope>
    <source>
        <strain evidence="5 6">DSM 28229</strain>
    </source>
</reference>
<name>A0A315ZIB5_SEDFL</name>
<dbReference type="Pfam" id="PF02595">
    <property type="entry name" value="Gly_kinase"/>
    <property type="match status" value="1"/>
</dbReference>
<protein>
    <submittedName>
        <fullName evidence="5">Glycerate kinase</fullName>
    </submittedName>
</protein>
<dbReference type="GO" id="GO:0031388">
    <property type="term" value="P:organic acid phosphorylation"/>
    <property type="evidence" value="ECO:0007669"/>
    <property type="project" value="UniProtKB-UniRule"/>
</dbReference>
<dbReference type="PIRSF" id="PIRSF006078">
    <property type="entry name" value="GlxK"/>
    <property type="match status" value="1"/>
</dbReference>
<dbReference type="GO" id="GO:0008887">
    <property type="term" value="F:glycerate kinase activity"/>
    <property type="evidence" value="ECO:0007669"/>
    <property type="project" value="UniProtKB-UniRule"/>
</dbReference>
<keyword evidence="3 4" id="KW-0418">Kinase</keyword>
<dbReference type="Gene3D" id="3.40.50.10350">
    <property type="entry name" value="Glycerate kinase, domain 1"/>
    <property type="match status" value="1"/>
</dbReference>
<evidence type="ECO:0000313" key="6">
    <source>
        <dbReference type="Proteomes" id="UP000245535"/>
    </source>
</evidence>